<feature type="repeat" description="CHCR" evidence="7">
    <location>
        <begin position="24"/>
        <end position="182"/>
    </location>
</feature>
<feature type="region of interest" description="Disordered" evidence="8">
    <location>
        <begin position="318"/>
        <end position="337"/>
    </location>
</feature>
<dbReference type="EMBL" id="BSXU01003621">
    <property type="protein sequence ID" value="GMG40250.1"/>
    <property type="molecule type" value="Genomic_DNA"/>
</dbReference>
<evidence type="ECO:0000256" key="4">
    <source>
        <dbReference type="ARBA" id="ARBA00022771"/>
    </source>
</evidence>
<accession>A0A9W7DM13</accession>
<dbReference type="GO" id="GO:0006904">
    <property type="term" value="P:vesicle docking involved in exocytosis"/>
    <property type="evidence" value="ECO:0007669"/>
    <property type="project" value="TreeGrafter"/>
</dbReference>
<reference evidence="10" key="1">
    <citation type="submission" date="2023-04" db="EMBL/GenBank/DDBJ databases">
        <title>Ambrosiozyma monospora NBRC 1965.</title>
        <authorList>
            <person name="Ichikawa N."/>
            <person name="Sato H."/>
            <person name="Tonouchi N."/>
        </authorList>
    </citation>
    <scope>NUCLEOTIDE SEQUENCE</scope>
    <source>
        <strain evidence="10">NBRC 1965</strain>
    </source>
</reference>
<evidence type="ECO:0000256" key="5">
    <source>
        <dbReference type="ARBA" id="ARBA00022833"/>
    </source>
</evidence>
<dbReference type="GO" id="GO:0008270">
    <property type="term" value="F:zinc ion binding"/>
    <property type="evidence" value="ECO:0007669"/>
    <property type="project" value="UniProtKB-KW"/>
</dbReference>
<dbReference type="GO" id="GO:0006886">
    <property type="term" value="P:intracellular protein transport"/>
    <property type="evidence" value="ECO:0007669"/>
    <property type="project" value="UniProtKB-UniRule"/>
</dbReference>
<dbReference type="GO" id="GO:0048284">
    <property type="term" value="P:organelle fusion"/>
    <property type="evidence" value="ECO:0007669"/>
    <property type="project" value="TreeGrafter"/>
</dbReference>
<dbReference type="PANTHER" id="PTHR23323">
    <property type="entry name" value="VACUOLAR PROTEIN SORTING-ASSOCIATED PROTEIN"/>
    <property type="match status" value="1"/>
</dbReference>
<evidence type="ECO:0000256" key="3">
    <source>
        <dbReference type="ARBA" id="ARBA00022723"/>
    </source>
</evidence>
<evidence type="ECO:0000259" key="9">
    <source>
        <dbReference type="Pfam" id="PF17122"/>
    </source>
</evidence>
<dbReference type="InterPro" id="IPR013083">
    <property type="entry name" value="Znf_RING/FYVE/PHD"/>
</dbReference>
<evidence type="ECO:0000256" key="8">
    <source>
        <dbReference type="SAM" id="MobiDB-lite"/>
    </source>
</evidence>
<dbReference type="CDD" id="cd16688">
    <property type="entry name" value="RING-H2_Vps11"/>
    <property type="match status" value="1"/>
</dbReference>
<dbReference type="InterPro" id="IPR057308">
    <property type="entry name" value="CHCR_PEP5_VPS11"/>
</dbReference>
<comment type="subcellular location">
    <subcellularLocation>
        <location evidence="1">Endomembrane system</location>
        <topology evidence="1">Peripheral membrane protein</topology>
    </subcellularLocation>
</comment>
<dbReference type="GO" id="GO:0007033">
    <property type="term" value="P:vacuole organization"/>
    <property type="evidence" value="ECO:0007669"/>
    <property type="project" value="TreeGrafter"/>
</dbReference>
<dbReference type="OrthoDB" id="26184at2759"/>
<protein>
    <submittedName>
        <fullName evidence="10">Unnamed protein product</fullName>
    </submittedName>
</protein>
<evidence type="ECO:0000256" key="6">
    <source>
        <dbReference type="ARBA" id="ARBA00023136"/>
    </source>
</evidence>
<keyword evidence="11" id="KW-1185">Reference proteome</keyword>
<dbReference type="Pfam" id="PF23356">
    <property type="entry name" value="TPR_PEP5_VPS11"/>
    <property type="match status" value="1"/>
</dbReference>
<comment type="similarity">
    <text evidence="2">Belongs to the VPS11 family.</text>
</comment>
<comment type="caution">
    <text evidence="10">The sequence shown here is derived from an EMBL/GenBank/DDBJ whole genome shotgun (WGS) entry which is preliminary data.</text>
</comment>
<evidence type="ECO:0000256" key="7">
    <source>
        <dbReference type="PROSITE-ProRule" id="PRU01006"/>
    </source>
</evidence>
<keyword evidence="4" id="KW-0863">Zinc-finger</keyword>
<feature type="domain" description="RING-type" evidence="9">
    <location>
        <begin position="554"/>
        <end position="580"/>
    </location>
</feature>
<dbReference type="InterPro" id="IPR001841">
    <property type="entry name" value="Znf_RING"/>
</dbReference>
<dbReference type="PROSITE" id="PS50236">
    <property type="entry name" value="CHCR"/>
    <property type="match status" value="1"/>
</dbReference>
<dbReference type="GO" id="GO:0030897">
    <property type="term" value="C:HOPS complex"/>
    <property type="evidence" value="ECO:0007669"/>
    <property type="project" value="TreeGrafter"/>
</dbReference>
<dbReference type="InterPro" id="IPR000547">
    <property type="entry name" value="Clathrin_H-chain/VPS_repeat"/>
</dbReference>
<dbReference type="GO" id="GO:0098588">
    <property type="term" value="C:bounding membrane of organelle"/>
    <property type="evidence" value="ECO:0007669"/>
    <property type="project" value="UniProtKB-ARBA"/>
</dbReference>
<dbReference type="PANTHER" id="PTHR23323:SF24">
    <property type="entry name" value="VACUOLAR PROTEIN SORTING-ASSOCIATED PROTEIN 11 HOMOLOG"/>
    <property type="match status" value="1"/>
</dbReference>
<dbReference type="Proteomes" id="UP001165063">
    <property type="component" value="Unassembled WGS sequence"/>
</dbReference>
<sequence length="717" mass="80677">MMIEKQYGDYLYNKNEIEEAIQQYIKCIKLGKTSEILQKYKDSSKIPYLIQYLEKFVDLKLSKEDHVTLLLCSYCKLNQDTKILDFINRIEIDEDYEIVQPYKKFDMDTVIRLCREAGYHKLASIIAKKFNQPSIVVDIQLRDLNNSKLAMKYIKGLPIDDLLRVLVDNVKTLLDKLPNESTQLLIEVFTGKYVQDTTFNIEEASIRSSKFEETGSHISGNSKDHPIITSYRQFVSFMKISEPEEGEEPPKPTYLPPRPRIIFQSFVNHPHEFVIFLEACVESYKKFGGNEKDKKDIMITLYEMYLSLSTTESISTLTPTTVDDNEECESSKLQNDRDKQAWESKARQLLDQIQLDESWTNSEKTNLLLLSNLGDFNEGEILIRESTDQSSEGFEQDFFRSAVLAQNYEKSLEILQRYGPLEPELYKLALTTYTANEHIFNTIGGEPVILGIIKKIEQLKLMTPLELIKQLSLSSGHCSTTTSSTAATEQQPRPNTFIKLGLVKQYLINYIKRQKQDIATNNTLIESYNSECSNLNTQIKKLITQEQVINRPRCSSCGGALELPVVHFKCSHSYHEHCLALEGGNGGLSSTSVAVPGSSGSINGVSLNGVNGLAMSSTTRPISSSTNNNRLKEDALQCPRCSTEFDTMTMLTKQHEEIGERNDLFKASLGSSGSGAGSRAFGAGVPGGVGVGSTDRFKVMMGFFGRGAMQSTRGVYQ</sequence>
<dbReference type="GO" id="GO:0005768">
    <property type="term" value="C:endosome"/>
    <property type="evidence" value="ECO:0007669"/>
    <property type="project" value="TreeGrafter"/>
</dbReference>
<evidence type="ECO:0000256" key="2">
    <source>
        <dbReference type="ARBA" id="ARBA00007070"/>
    </source>
</evidence>
<name>A0A9W7DM13_AMBMO</name>
<dbReference type="GO" id="GO:0030674">
    <property type="term" value="F:protein-macromolecule adaptor activity"/>
    <property type="evidence" value="ECO:0007669"/>
    <property type="project" value="TreeGrafter"/>
</dbReference>
<dbReference type="InterPro" id="IPR016024">
    <property type="entry name" value="ARM-type_fold"/>
</dbReference>
<gene>
    <name evidence="10" type="ORF">Amon01_000601900</name>
</gene>
<keyword evidence="6" id="KW-0472">Membrane</keyword>
<keyword evidence="3" id="KW-0479">Metal-binding</keyword>
<proteinExistence type="inferred from homology"/>
<evidence type="ECO:0000256" key="1">
    <source>
        <dbReference type="ARBA" id="ARBA00004184"/>
    </source>
</evidence>
<dbReference type="GO" id="GO:0007032">
    <property type="term" value="P:endosome organization"/>
    <property type="evidence" value="ECO:0007669"/>
    <property type="project" value="TreeGrafter"/>
</dbReference>
<dbReference type="SUPFAM" id="SSF48371">
    <property type="entry name" value="ARM repeat"/>
    <property type="match status" value="1"/>
</dbReference>
<evidence type="ECO:0000313" key="10">
    <source>
        <dbReference type="EMBL" id="GMG40250.1"/>
    </source>
</evidence>
<keyword evidence="5" id="KW-0862">Zinc</keyword>
<organism evidence="10 11">
    <name type="scientific">Ambrosiozyma monospora</name>
    <name type="common">Yeast</name>
    <name type="synonym">Endomycopsis monosporus</name>
    <dbReference type="NCBI Taxonomy" id="43982"/>
    <lineage>
        <taxon>Eukaryota</taxon>
        <taxon>Fungi</taxon>
        <taxon>Dikarya</taxon>
        <taxon>Ascomycota</taxon>
        <taxon>Saccharomycotina</taxon>
        <taxon>Pichiomycetes</taxon>
        <taxon>Pichiales</taxon>
        <taxon>Pichiaceae</taxon>
        <taxon>Ambrosiozyma</taxon>
    </lineage>
</organism>
<dbReference type="Pfam" id="PF17122">
    <property type="entry name" value="zf-C3H2C3"/>
    <property type="match status" value="1"/>
</dbReference>
<dbReference type="AlphaFoldDB" id="A0A9W7DM13"/>
<evidence type="ECO:0000313" key="11">
    <source>
        <dbReference type="Proteomes" id="UP001165063"/>
    </source>
</evidence>
<dbReference type="Gene3D" id="3.30.40.10">
    <property type="entry name" value="Zinc/RING finger domain, C3HC4 (zinc finger)"/>
    <property type="match status" value="1"/>
</dbReference>